<dbReference type="PROSITE" id="PS01230">
    <property type="entry name" value="TRMA_1"/>
    <property type="match status" value="1"/>
</dbReference>
<dbReference type="FunFam" id="3.40.50.150:FF:000009">
    <property type="entry name" value="23S rRNA (Uracil(1939)-C(5))-methyltransferase RlmD"/>
    <property type="match status" value="1"/>
</dbReference>
<evidence type="ECO:0000256" key="2">
    <source>
        <dbReference type="ARBA" id="ARBA00022679"/>
    </source>
</evidence>
<evidence type="ECO:0000256" key="1">
    <source>
        <dbReference type="ARBA" id="ARBA00022603"/>
    </source>
</evidence>
<evidence type="ECO:0000256" key="4">
    <source>
        <dbReference type="PROSITE-ProRule" id="PRU01024"/>
    </source>
</evidence>
<evidence type="ECO:0000256" key="5">
    <source>
        <dbReference type="PROSITE-ProRule" id="PRU10015"/>
    </source>
</evidence>
<name>A0A1M6XCQ4_9BACT</name>
<evidence type="ECO:0000256" key="3">
    <source>
        <dbReference type="ARBA" id="ARBA00022691"/>
    </source>
</evidence>
<feature type="binding site" evidence="4">
    <location>
        <position position="497"/>
    </location>
    <ligand>
        <name>S-adenosyl-L-methionine</name>
        <dbReference type="ChEBI" id="CHEBI:59789"/>
    </ligand>
</feature>
<evidence type="ECO:0000313" key="8">
    <source>
        <dbReference type="Proteomes" id="UP000183947"/>
    </source>
</evidence>
<accession>A0A1M6XCQ4</accession>
<feature type="domain" description="TRAM" evidence="6">
    <location>
        <begin position="103"/>
        <end position="162"/>
    </location>
</feature>
<dbReference type="GO" id="GO:0070475">
    <property type="term" value="P:rRNA base methylation"/>
    <property type="evidence" value="ECO:0007669"/>
    <property type="project" value="TreeGrafter"/>
</dbReference>
<dbReference type="CDD" id="cd02440">
    <property type="entry name" value="AdoMet_MTases"/>
    <property type="match status" value="1"/>
</dbReference>
<keyword evidence="8" id="KW-1185">Reference proteome</keyword>
<reference evidence="8" key="1">
    <citation type="submission" date="2016-11" db="EMBL/GenBank/DDBJ databases">
        <authorList>
            <person name="Varghese N."/>
            <person name="Submissions S."/>
        </authorList>
    </citation>
    <scope>NUCLEOTIDE SEQUENCE [LARGE SCALE GENOMIC DNA]</scope>
    <source>
        <strain evidence="8">DSM 18569</strain>
    </source>
</reference>
<feature type="binding site" evidence="4">
    <location>
        <position position="427"/>
    </location>
    <ligand>
        <name>S-adenosyl-L-methionine</name>
        <dbReference type="ChEBI" id="CHEBI:59789"/>
    </ligand>
</feature>
<dbReference type="InterPro" id="IPR002792">
    <property type="entry name" value="TRAM_dom"/>
</dbReference>
<keyword evidence="3 4" id="KW-0949">S-adenosyl-L-methionine</keyword>
<keyword evidence="2 4" id="KW-0808">Transferase</keyword>
<dbReference type="AlphaFoldDB" id="A0A1M6XCQ4"/>
<feature type="active site" description="Nucleophile" evidence="4">
    <location>
        <position position="524"/>
    </location>
</feature>
<dbReference type="SUPFAM" id="SSF53335">
    <property type="entry name" value="S-adenosyl-L-methionine-dependent methyltransferases"/>
    <property type="match status" value="1"/>
</dbReference>
<dbReference type="Pfam" id="PF01938">
    <property type="entry name" value="TRAM"/>
    <property type="match status" value="1"/>
</dbReference>
<protein>
    <submittedName>
        <fullName evidence="7">23S rRNA m(5)U-1939 methyltransferase</fullName>
    </submittedName>
</protein>
<dbReference type="EMBL" id="FRAS01000009">
    <property type="protein sequence ID" value="SHL03722.1"/>
    <property type="molecule type" value="Genomic_DNA"/>
</dbReference>
<dbReference type="PROSITE" id="PS01231">
    <property type="entry name" value="TRMA_2"/>
    <property type="match status" value="1"/>
</dbReference>
<dbReference type="Gene3D" id="2.40.50.140">
    <property type="entry name" value="Nucleic acid-binding proteins"/>
    <property type="match status" value="1"/>
</dbReference>
<feature type="binding site" evidence="4">
    <location>
        <position position="398"/>
    </location>
    <ligand>
        <name>S-adenosyl-L-methionine</name>
        <dbReference type="ChEBI" id="CHEBI:59789"/>
    </ligand>
</feature>
<feature type="active site" evidence="5">
    <location>
        <position position="524"/>
    </location>
</feature>
<dbReference type="PROSITE" id="PS51687">
    <property type="entry name" value="SAM_MT_RNA_M5U"/>
    <property type="match status" value="1"/>
</dbReference>
<dbReference type="InterPro" id="IPR029063">
    <property type="entry name" value="SAM-dependent_MTases_sf"/>
</dbReference>
<dbReference type="InterPro" id="IPR010280">
    <property type="entry name" value="U5_MeTrfase_fam"/>
</dbReference>
<dbReference type="Gene3D" id="2.40.50.1070">
    <property type="match status" value="1"/>
</dbReference>
<dbReference type="STRING" id="1121959.SAMN02746009_02005"/>
<dbReference type="Proteomes" id="UP000183947">
    <property type="component" value="Unassembled WGS sequence"/>
</dbReference>
<sequence>MPNDSRAVPNGFRAVPNSFRAVPKHLQTVPNGFRAVPNGFRAVPNSFRAVPKHLQTVPNGFQIVPKDFRTVPNASRQSPTKSDQSVKSAVIRGYLCRVRKSVKNIPAELLREVEITDMVAEGKCLVRRENLVIFVTQVAPGDVVDLRVTKAKKNFLEAVPTHFHKYSELRVQPFCEHFGTCGGCKWQHLGYETQLRFKHQQVADTLQRIGKVALPEILPIQASPDQTYYRNKLEYTFSHNGWLTNEQIASGHNYERRVLGFHTPGRFDKILDINHCWLQPDPSNQIRLAVRDYALEHELPFNNLVTQEGFLRNLIIRTANTGDLMVILQCYYAHDALFPLLDFLHERFPQITSLNYVLNDKGNETFHDLEVVCYRGEPHIHEEMEGLRFRVGPKSFYQTNSDGAFNLYKITRDFAQLTGSELVYDLYTGAGTIANFVARQAKHVVGVEYVESAVKDAYINSEINGTTNTEFYAGDMKDVLNAEFIQKHGRPDVVITDPPRAGMHPDVVARLLEMRAPRIVYVSCNPGTQARDLELLDEAYQVVKAQPVDMFPHTHHVENVVLLELK</sequence>
<gene>
    <name evidence="7" type="ORF">SAMN02746009_02005</name>
</gene>
<keyword evidence="1 4" id="KW-0489">Methyltransferase</keyword>
<dbReference type="PANTHER" id="PTHR11061:SF30">
    <property type="entry name" value="TRNA (URACIL(54)-C(5))-METHYLTRANSFERASE"/>
    <property type="match status" value="1"/>
</dbReference>
<dbReference type="InterPro" id="IPR012340">
    <property type="entry name" value="NA-bd_OB-fold"/>
</dbReference>
<evidence type="ECO:0000259" key="6">
    <source>
        <dbReference type="PROSITE" id="PS50926"/>
    </source>
</evidence>
<dbReference type="PROSITE" id="PS50926">
    <property type="entry name" value="TRAM"/>
    <property type="match status" value="1"/>
</dbReference>
<dbReference type="GO" id="GO:0070041">
    <property type="term" value="F:rRNA (uridine-C5-)-methyltransferase activity"/>
    <property type="evidence" value="ECO:0007669"/>
    <property type="project" value="TreeGrafter"/>
</dbReference>
<feature type="binding site" evidence="4">
    <location>
        <position position="448"/>
    </location>
    <ligand>
        <name>S-adenosyl-L-methionine</name>
        <dbReference type="ChEBI" id="CHEBI:59789"/>
    </ligand>
</feature>
<dbReference type="PANTHER" id="PTHR11061">
    <property type="entry name" value="RNA M5U METHYLTRANSFERASE"/>
    <property type="match status" value="1"/>
</dbReference>
<dbReference type="Gene3D" id="3.40.50.150">
    <property type="entry name" value="Vaccinia Virus protein VP39"/>
    <property type="match status" value="1"/>
</dbReference>
<dbReference type="InterPro" id="IPR030390">
    <property type="entry name" value="MeTrfase_TrmA_AS"/>
</dbReference>
<comment type="similarity">
    <text evidence="4">Belongs to the class I-like SAM-binding methyltransferase superfamily. RNA M5U methyltransferase family.</text>
</comment>
<organism evidence="7 8">
    <name type="scientific">Hymenobacter psychrotolerans DSM 18569</name>
    <dbReference type="NCBI Taxonomy" id="1121959"/>
    <lineage>
        <taxon>Bacteria</taxon>
        <taxon>Pseudomonadati</taxon>
        <taxon>Bacteroidota</taxon>
        <taxon>Cytophagia</taxon>
        <taxon>Cytophagales</taxon>
        <taxon>Hymenobacteraceae</taxon>
        <taxon>Hymenobacter</taxon>
    </lineage>
</organism>
<dbReference type="NCBIfam" id="TIGR00479">
    <property type="entry name" value="rumA"/>
    <property type="match status" value="1"/>
</dbReference>
<dbReference type="Pfam" id="PF05958">
    <property type="entry name" value="tRNA_U5-meth_tr"/>
    <property type="match status" value="1"/>
</dbReference>
<evidence type="ECO:0000313" key="7">
    <source>
        <dbReference type="EMBL" id="SHL03722.1"/>
    </source>
</evidence>
<proteinExistence type="inferred from homology"/>
<dbReference type="InterPro" id="IPR030391">
    <property type="entry name" value="MeTrfase_TrmA_CS"/>
</dbReference>
<dbReference type="SUPFAM" id="SSF50249">
    <property type="entry name" value="Nucleic acid-binding proteins"/>
    <property type="match status" value="1"/>
</dbReference>